<dbReference type="EMBL" id="JANBOJ010000219">
    <property type="protein sequence ID" value="KAJ1720856.1"/>
    <property type="molecule type" value="Genomic_DNA"/>
</dbReference>
<feature type="region of interest" description="Disordered" evidence="1">
    <location>
        <begin position="148"/>
        <end position="170"/>
    </location>
</feature>
<dbReference type="OrthoDB" id="5559812at2759"/>
<gene>
    <name evidence="2" type="ORF">LPJ53_004554</name>
</gene>
<evidence type="ECO:0000256" key="1">
    <source>
        <dbReference type="SAM" id="MobiDB-lite"/>
    </source>
</evidence>
<sequence length="170" mass="18413">MGQSASRTAARKAAPGSMRLPRTTTQAPSPAARTREQMLSEDGEAQAKGEEADSSQLADNLKRFLNPRELLTPITPRDPGENANVQALRSRREDDDVEVGVAGRMTARRIAQMLRERNVHGQEEPRVAAKYGVDGETLSVLGRFLAPAESEAAPEQKTQINAQGPDGAKR</sequence>
<feature type="region of interest" description="Disordered" evidence="1">
    <location>
        <begin position="1"/>
        <end position="100"/>
    </location>
</feature>
<comment type="caution">
    <text evidence="2">The sequence shown here is derived from an EMBL/GenBank/DDBJ whole genome shotgun (WGS) entry which is preliminary data.</text>
</comment>
<organism evidence="2 3">
    <name type="scientific">Coemansia erecta</name>
    <dbReference type="NCBI Taxonomy" id="147472"/>
    <lineage>
        <taxon>Eukaryota</taxon>
        <taxon>Fungi</taxon>
        <taxon>Fungi incertae sedis</taxon>
        <taxon>Zoopagomycota</taxon>
        <taxon>Kickxellomycotina</taxon>
        <taxon>Kickxellomycetes</taxon>
        <taxon>Kickxellales</taxon>
        <taxon>Kickxellaceae</taxon>
        <taxon>Coemansia</taxon>
    </lineage>
</organism>
<reference evidence="2" key="1">
    <citation type="submission" date="2022-07" db="EMBL/GenBank/DDBJ databases">
        <title>Phylogenomic reconstructions and comparative analyses of Kickxellomycotina fungi.</title>
        <authorList>
            <person name="Reynolds N.K."/>
            <person name="Stajich J.E."/>
            <person name="Barry K."/>
            <person name="Grigoriev I.V."/>
            <person name="Crous P."/>
            <person name="Smith M.E."/>
        </authorList>
    </citation>
    <scope>NUCLEOTIDE SEQUENCE</scope>
    <source>
        <strain evidence="2">NBRC 32514</strain>
    </source>
</reference>
<dbReference type="Proteomes" id="UP001149813">
    <property type="component" value="Unassembled WGS sequence"/>
</dbReference>
<protein>
    <submittedName>
        <fullName evidence="2">Uncharacterized protein</fullName>
    </submittedName>
</protein>
<dbReference type="AlphaFoldDB" id="A0A9W7XU45"/>
<accession>A0A9W7XU45</accession>
<keyword evidence="3" id="KW-1185">Reference proteome</keyword>
<proteinExistence type="predicted"/>
<name>A0A9W7XU45_9FUNG</name>
<evidence type="ECO:0000313" key="3">
    <source>
        <dbReference type="Proteomes" id="UP001149813"/>
    </source>
</evidence>
<evidence type="ECO:0000313" key="2">
    <source>
        <dbReference type="EMBL" id="KAJ1720856.1"/>
    </source>
</evidence>